<keyword evidence="7 9" id="KW-0472">Membrane</keyword>
<protein>
    <submittedName>
        <fullName evidence="10">AI-2E family transporter</fullName>
    </submittedName>
</protein>
<evidence type="ECO:0000256" key="2">
    <source>
        <dbReference type="ARBA" id="ARBA00009773"/>
    </source>
</evidence>
<evidence type="ECO:0000256" key="3">
    <source>
        <dbReference type="ARBA" id="ARBA00022448"/>
    </source>
</evidence>
<proteinExistence type="inferred from homology"/>
<keyword evidence="11" id="KW-1185">Reference proteome</keyword>
<dbReference type="InterPro" id="IPR002549">
    <property type="entry name" value="AI-2E-like"/>
</dbReference>
<sequence length="483" mass="49931">MPDKRHWSTALAAGLAGLAGRLEERHARITARDHPEGAVADPVLHPVPGTAPAAEAAPPDAVSQEPAPAAAPVAAKPAVPAQRAAPPTDPAAVVPWSMRVAAEVGWRLLILAGTVWVLMRVIGAVRLVVLAFAAALLITALLQPFVARLKRHGVPRGLATAMVFVGGFIIMGLVGWFVVWQVMDNVDNLSSSLQDGVAEGKKWLLNSPFHVTDDQINNVAKNLSDAIGSNSKALTNAGLEGVTVVVDLLTGVLLAMFSTLFLLYDGPNIWNWVLKLFPEAAREGLAGAGPRAWRTLTLYVRGTVIVAMIDAICIGIGIFFLGVPMAVPLAVVIFLSSFVPLVGAVASGFIAVVVALVTEGPFTALLVLLVVLAVQQIEGHVLQPFILGRAVRVHPLAVVLSVAAGSLVAGIGGAVVAVPLVAVSNTAVGYLRAFARDRAAASAAYVPEPAPEIGESAPAPAPASAAERAPEPAPESAPEPDPV</sequence>
<gene>
    <name evidence="10" type="ORF">HCN08_03950</name>
</gene>
<feature type="transmembrane region" description="Helical" evidence="9">
    <location>
        <begin position="158"/>
        <end position="183"/>
    </location>
</feature>
<keyword evidence="6 9" id="KW-1133">Transmembrane helix</keyword>
<feature type="transmembrane region" description="Helical" evidence="9">
    <location>
        <begin position="364"/>
        <end position="386"/>
    </location>
</feature>
<keyword evidence="3" id="KW-0813">Transport</keyword>
<keyword evidence="4" id="KW-1003">Cell membrane</keyword>
<dbReference type="Proteomes" id="UP000734511">
    <property type="component" value="Unassembled WGS sequence"/>
</dbReference>
<dbReference type="PANTHER" id="PTHR21716:SF53">
    <property type="entry name" value="PERMEASE PERM-RELATED"/>
    <property type="match status" value="1"/>
</dbReference>
<feature type="transmembrane region" description="Helical" evidence="9">
    <location>
        <begin position="128"/>
        <end position="146"/>
    </location>
</feature>
<feature type="transmembrane region" description="Helical" evidence="9">
    <location>
        <begin position="329"/>
        <end position="357"/>
    </location>
</feature>
<evidence type="ECO:0000256" key="6">
    <source>
        <dbReference type="ARBA" id="ARBA00022989"/>
    </source>
</evidence>
<comment type="subcellular location">
    <subcellularLocation>
        <location evidence="1">Cell membrane</location>
        <topology evidence="1">Multi-pass membrane protein</topology>
    </subcellularLocation>
</comment>
<evidence type="ECO:0000256" key="7">
    <source>
        <dbReference type="ARBA" id="ARBA00023136"/>
    </source>
</evidence>
<feature type="transmembrane region" description="Helical" evidence="9">
    <location>
        <begin position="104"/>
        <end position="122"/>
    </location>
</feature>
<evidence type="ECO:0000256" key="8">
    <source>
        <dbReference type="SAM" id="MobiDB-lite"/>
    </source>
</evidence>
<feature type="transmembrane region" description="Helical" evidence="9">
    <location>
        <begin position="298"/>
        <end position="323"/>
    </location>
</feature>
<evidence type="ECO:0000256" key="5">
    <source>
        <dbReference type="ARBA" id="ARBA00022692"/>
    </source>
</evidence>
<feature type="compositionally biased region" description="Low complexity" evidence="8">
    <location>
        <begin position="450"/>
        <end position="467"/>
    </location>
</feature>
<comment type="caution">
    <text evidence="10">The sequence shown here is derived from an EMBL/GenBank/DDBJ whole genome shotgun (WGS) entry which is preliminary data.</text>
</comment>
<feature type="compositionally biased region" description="Pro residues" evidence="8">
    <location>
        <begin position="471"/>
        <end position="483"/>
    </location>
</feature>
<evidence type="ECO:0000256" key="4">
    <source>
        <dbReference type="ARBA" id="ARBA00022475"/>
    </source>
</evidence>
<feature type="compositionally biased region" description="Low complexity" evidence="8">
    <location>
        <begin position="46"/>
        <end position="90"/>
    </location>
</feature>
<feature type="compositionally biased region" description="Basic and acidic residues" evidence="8">
    <location>
        <begin position="26"/>
        <end position="36"/>
    </location>
</feature>
<evidence type="ECO:0000313" key="11">
    <source>
        <dbReference type="Proteomes" id="UP000734511"/>
    </source>
</evidence>
<dbReference type="EMBL" id="JAATEJ010000002">
    <property type="protein sequence ID" value="NJP42569.1"/>
    <property type="molecule type" value="Genomic_DNA"/>
</dbReference>
<keyword evidence="5 9" id="KW-0812">Transmembrane</keyword>
<feature type="transmembrane region" description="Helical" evidence="9">
    <location>
        <begin position="398"/>
        <end position="423"/>
    </location>
</feature>
<dbReference type="RefSeq" id="WP_167981430.1">
    <property type="nucleotide sequence ID" value="NZ_JAATEJ010000002.1"/>
</dbReference>
<feature type="region of interest" description="Disordered" evidence="8">
    <location>
        <begin position="26"/>
        <end position="90"/>
    </location>
</feature>
<organism evidence="10 11">
    <name type="scientific">Actinacidiphila epipremni</name>
    <dbReference type="NCBI Taxonomy" id="2053013"/>
    <lineage>
        <taxon>Bacteria</taxon>
        <taxon>Bacillati</taxon>
        <taxon>Actinomycetota</taxon>
        <taxon>Actinomycetes</taxon>
        <taxon>Kitasatosporales</taxon>
        <taxon>Streptomycetaceae</taxon>
        <taxon>Actinacidiphila</taxon>
    </lineage>
</organism>
<evidence type="ECO:0000313" key="10">
    <source>
        <dbReference type="EMBL" id="NJP42569.1"/>
    </source>
</evidence>
<comment type="similarity">
    <text evidence="2">Belongs to the autoinducer-2 exporter (AI-2E) (TC 2.A.86) family.</text>
</comment>
<reference evidence="10 11" key="1">
    <citation type="submission" date="2020-03" db="EMBL/GenBank/DDBJ databases">
        <title>WGS of actinomycetes isolated from Thailand.</title>
        <authorList>
            <person name="Thawai C."/>
        </authorList>
    </citation>
    <scope>NUCLEOTIDE SEQUENCE [LARGE SCALE GENOMIC DNA]</scope>
    <source>
        <strain evidence="10 11">PRB2-1</strain>
    </source>
</reference>
<dbReference type="PANTHER" id="PTHR21716">
    <property type="entry name" value="TRANSMEMBRANE PROTEIN"/>
    <property type="match status" value="1"/>
</dbReference>
<name>A0ABX0ZL34_9ACTN</name>
<evidence type="ECO:0000256" key="1">
    <source>
        <dbReference type="ARBA" id="ARBA00004651"/>
    </source>
</evidence>
<evidence type="ECO:0000256" key="9">
    <source>
        <dbReference type="SAM" id="Phobius"/>
    </source>
</evidence>
<feature type="region of interest" description="Disordered" evidence="8">
    <location>
        <begin position="450"/>
        <end position="483"/>
    </location>
</feature>
<dbReference type="Pfam" id="PF01594">
    <property type="entry name" value="AI-2E_transport"/>
    <property type="match status" value="1"/>
</dbReference>
<feature type="transmembrane region" description="Helical" evidence="9">
    <location>
        <begin position="242"/>
        <end position="264"/>
    </location>
</feature>
<accession>A0ABX0ZL34</accession>